<proteinExistence type="predicted"/>
<evidence type="ECO:0000313" key="3">
    <source>
        <dbReference type="Proteomes" id="UP000031443"/>
    </source>
</evidence>
<dbReference type="AlphaFoldDB" id="M7ANK2"/>
<keyword evidence="1" id="KW-0408">Iron</keyword>
<organism evidence="2 3">
    <name type="scientific">Chelonia mydas</name>
    <name type="common">Green sea-turtle</name>
    <name type="synonym">Chelonia agassizi</name>
    <dbReference type="NCBI Taxonomy" id="8469"/>
    <lineage>
        <taxon>Eukaryota</taxon>
        <taxon>Metazoa</taxon>
        <taxon>Chordata</taxon>
        <taxon>Craniata</taxon>
        <taxon>Vertebrata</taxon>
        <taxon>Euteleostomi</taxon>
        <taxon>Archelosauria</taxon>
        <taxon>Testudinata</taxon>
        <taxon>Testudines</taxon>
        <taxon>Cryptodira</taxon>
        <taxon>Durocryptodira</taxon>
        <taxon>Americhelydia</taxon>
        <taxon>Chelonioidea</taxon>
        <taxon>Cheloniidae</taxon>
        <taxon>Chelonia</taxon>
    </lineage>
</organism>
<dbReference type="EMBL" id="KB601989">
    <property type="protein sequence ID" value="EMP24315.1"/>
    <property type="molecule type" value="Genomic_DNA"/>
</dbReference>
<dbReference type="Gene3D" id="3.10.20.740">
    <property type="match status" value="1"/>
</dbReference>
<dbReference type="InterPro" id="IPR036010">
    <property type="entry name" value="2Fe-2S_ferredoxin-like_sf"/>
</dbReference>
<dbReference type="InterPro" id="IPR000283">
    <property type="entry name" value="NADH_UbQ_OxRdtase_75kDa_su_CS"/>
</dbReference>
<keyword evidence="3" id="KW-1185">Reference proteome</keyword>
<keyword evidence="1" id="KW-0479">Metal-binding</keyword>
<dbReference type="CDD" id="cd00207">
    <property type="entry name" value="fer2"/>
    <property type="match status" value="1"/>
</dbReference>
<accession>M7ANK2</accession>
<dbReference type="GO" id="GO:0051536">
    <property type="term" value="F:iron-sulfur cluster binding"/>
    <property type="evidence" value="ECO:0007669"/>
    <property type="project" value="UniProtKB-KW"/>
</dbReference>
<gene>
    <name evidence="2" type="ORF">UY3_18551</name>
</gene>
<keyword evidence="2" id="KW-0830">Ubiquinone</keyword>
<dbReference type="InterPro" id="IPR001041">
    <property type="entry name" value="2Fe-2S_ferredoxin-type"/>
</dbReference>
<dbReference type="PROSITE" id="PS00641">
    <property type="entry name" value="COMPLEX1_75K_1"/>
    <property type="match status" value="1"/>
</dbReference>
<dbReference type="GO" id="GO:0016020">
    <property type="term" value="C:membrane"/>
    <property type="evidence" value="ECO:0007669"/>
    <property type="project" value="InterPro"/>
</dbReference>
<dbReference type="STRING" id="8469.M7ANK2"/>
<protein>
    <submittedName>
        <fullName evidence="2">NADH-ubiquinone oxidoreductase 75 kDa subunit</fullName>
    </submittedName>
</protein>
<evidence type="ECO:0000313" key="2">
    <source>
        <dbReference type="EMBL" id="EMP24315.1"/>
    </source>
</evidence>
<dbReference type="GO" id="GO:0008137">
    <property type="term" value="F:NADH dehydrogenase (ubiquinone) activity"/>
    <property type="evidence" value="ECO:0007669"/>
    <property type="project" value="InterPro"/>
</dbReference>
<evidence type="ECO:0000256" key="1">
    <source>
        <dbReference type="ARBA" id="ARBA00023014"/>
    </source>
</evidence>
<reference evidence="3" key="1">
    <citation type="journal article" date="2013" name="Nat. Genet.">
        <title>The draft genomes of soft-shell turtle and green sea turtle yield insights into the development and evolution of the turtle-specific body plan.</title>
        <authorList>
            <person name="Wang Z."/>
            <person name="Pascual-Anaya J."/>
            <person name="Zadissa A."/>
            <person name="Li W."/>
            <person name="Niimura Y."/>
            <person name="Huang Z."/>
            <person name="Li C."/>
            <person name="White S."/>
            <person name="Xiong Z."/>
            <person name="Fang D."/>
            <person name="Wang B."/>
            <person name="Ming Y."/>
            <person name="Chen Y."/>
            <person name="Zheng Y."/>
            <person name="Kuraku S."/>
            <person name="Pignatelli M."/>
            <person name="Herrero J."/>
            <person name="Beal K."/>
            <person name="Nozawa M."/>
            <person name="Li Q."/>
            <person name="Wang J."/>
            <person name="Zhang H."/>
            <person name="Yu L."/>
            <person name="Shigenobu S."/>
            <person name="Wang J."/>
            <person name="Liu J."/>
            <person name="Flicek P."/>
            <person name="Searle S."/>
            <person name="Wang J."/>
            <person name="Kuratani S."/>
            <person name="Yin Y."/>
            <person name="Aken B."/>
            <person name="Zhang G."/>
            <person name="Irie N."/>
        </authorList>
    </citation>
    <scope>NUCLEOTIDE SEQUENCE [LARGE SCALE GENOMIC DNA]</scope>
</reference>
<sequence>MLRLPAVRRALAGVTQSTKGCVRTTTAAASNLIEVFVDGQPVLVEPGTTVLQACEKVGMQIPRFCYHDRLSVAGNCRMCLVEIEKAPKGKSTLPGYIGAAAPIQLHRGSTSGEDMLCRQESIYHRHSAGVDIA</sequence>
<name>M7ANK2_CHEMY</name>
<dbReference type="GO" id="GO:0042773">
    <property type="term" value="P:ATP synthesis coupled electron transport"/>
    <property type="evidence" value="ECO:0007669"/>
    <property type="project" value="InterPro"/>
</dbReference>
<keyword evidence="1" id="KW-0411">Iron-sulfur</keyword>
<dbReference type="Proteomes" id="UP000031443">
    <property type="component" value="Unassembled WGS sequence"/>
</dbReference>
<dbReference type="Pfam" id="PF13510">
    <property type="entry name" value="Fer2_4"/>
    <property type="match status" value="1"/>
</dbReference>
<dbReference type="SUPFAM" id="SSF54292">
    <property type="entry name" value="2Fe-2S ferredoxin-like"/>
    <property type="match status" value="1"/>
</dbReference>